<proteinExistence type="predicted"/>
<sequence>MDGWYTMISELGVPVAITFYLLHRIERKLEELNQSILSFNYHMVNDQQHERESLRSKRTPS</sequence>
<evidence type="ECO:0000313" key="2">
    <source>
        <dbReference type="EMBL" id="MBB5174359.1"/>
    </source>
</evidence>
<feature type="transmembrane region" description="Helical" evidence="1">
    <location>
        <begin position="6"/>
        <end position="22"/>
    </location>
</feature>
<evidence type="ECO:0008006" key="4">
    <source>
        <dbReference type="Google" id="ProtNLM"/>
    </source>
</evidence>
<comment type="caution">
    <text evidence="2">The sequence shown here is derived from an EMBL/GenBank/DDBJ whole genome shotgun (WGS) entry which is preliminary data.</text>
</comment>
<keyword evidence="1" id="KW-0472">Membrane</keyword>
<keyword evidence="3" id="KW-1185">Reference proteome</keyword>
<protein>
    <recommendedName>
        <fullName evidence="4">YvrJ family protein</fullName>
    </recommendedName>
</protein>
<evidence type="ECO:0000256" key="1">
    <source>
        <dbReference type="SAM" id="Phobius"/>
    </source>
</evidence>
<organism evidence="2 3">
    <name type="scientific">Texcoconibacillus texcoconensis</name>
    <dbReference type="NCBI Taxonomy" id="1095777"/>
    <lineage>
        <taxon>Bacteria</taxon>
        <taxon>Bacillati</taxon>
        <taxon>Bacillota</taxon>
        <taxon>Bacilli</taxon>
        <taxon>Bacillales</taxon>
        <taxon>Bacillaceae</taxon>
        <taxon>Texcoconibacillus</taxon>
    </lineage>
</organism>
<dbReference type="EMBL" id="JACHHB010000012">
    <property type="protein sequence ID" value="MBB5174359.1"/>
    <property type="molecule type" value="Genomic_DNA"/>
</dbReference>
<name>A0A840QSS0_9BACI</name>
<dbReference type="InterPro" id="IPR024419">
    <property type="entry name" value="YvrJ"/>
</dbReference>
<dbReference type="AlphaFoldDB" id="A0A840QSS0"/>
<evidence type="ECO:0000313" key="3">
    <source>
        <dbReference type="Proteomes" id="UP000551878"/>
    </source>
</evidence>
<reference evidence="2 3" key="1">
    <citation type="submission" date="2020-08" db="EMBL/GenBank/DDBJ databases">
        <title>Genomic Encyclopedia of Type Strains, Phase IV (KMG-IV): sequencing the most valuable type-strain genomes for metagenomic binning, comparative biology and taxonomic classification.</title>
        <authorList>
            <person name="Goeker M."/>
        </authorList>
    </citation>
    <scope>NUCLEOTIDE SEQUENCE [LARGE SCALE GENOMIC DNA]</scope>
    <source>
        <strain evidence="2 3">DSM 24696</strain>
    </source>
</reference>
<accession>A0A840QSS0</accession>
<keyword evidence="1" id="KW-0812">Transmembrane</keyword>
<dbReference type="Proteomes" id="UP000551878">
    <property type="component" value="Unassembled WGS sequence"/>
</dbReference>
<keyword evidence="1" id="KW-1133">Transmembrane helix</keyword>
<dbReference type="Pfam" id="PF12841">
    <property type="entry name" value="YvrJ"/>
    <property type="match status" value="1"/>
</dbReference>
<gene>
    <name evidence="2" type="ORF">HNQ41_002574</name>
</gene>
<dbReference type="RefSeq" id="WP_184664784.1">
    <property type="nucleotide sequence ID" value="NZ_JACHHB010000012.1"/>
</dbReference>